<dbReference type="FunFam" id="3.40.50.12780:FF:000013">
    <property type="entry name" value="Long-chain-fatty-acid--AMP ligase FadD32"/>
    <property type="match status" value="1"/>
</dbReference>
<evidence type="ECO:0000259" key="5">
    <source>
        <dbReference type="Pfam" id="PF00501"/>
    </source>
</evidence>
<sequence>MTEFLTLVELLQYRSQHQPHDTAYIFLKNGETELPPLTYQQLDEKARAIATQLNTLNLQGTRALMVYPYEAGLEFIAAFFGCLYAGLVAVPIHPSRNRRNFYDVQACLESCQAQIVLTLQSQLSNFKNQLSLSPSNSRLTWLATDNIPTFQAANFTEPNINKNTLAFLQYTSGSTGQPKGVMITHDCILQNQKILKTAFSHTEQLIGVGWLPLFHDMGLIGNIFQPLYIGRPCILMSPIAFIQKPIRWLQAISRYQATTSGGPNFAYDLLCNQVTPEQKATLNLRSWDVAFTGAEMIRSETLERFTTTFADCGFRYESFYPCYGMAEATLLITGGQKTTPPIIRYLNKAALEENQIIFSDSHQPGTQSIVGCGQPGLNTKIKIVDPNLLTECPENQVGEIWVSGLGIAKGYWNLPEETHQGFQAYLADTGEGPFLRTRDLGFLNHGELFITGRLQEVLVFWGINHYSKNLEETVQKSHPALKLNAGAAFSVELESENRLIIANEIERNYRQNFLMDEIVQAVRWQVFEQHLVDVYGLVLLKPGSLPRTSSGKIQRRTCRELFLQGNLDIIAEWRSPQTEPKDLTSLLQKYFNPVTHLRRYLTFAKGRFRRLSYQLLAIARSAREQGTGGTRRSDSA</sequence>
<feature type="domain" description="AMP-binding enzyme C-terminal" evidence="6">
    <location>
        <begin position="456"/>
        <end position="571"/>
    </location>
</feature>
<dbReference type="InterPro" id="IPR042099">
    <property type="entry name" value="ANL_N_sf"/>
</dbReference>
<dbReference type="GO" id="GO:0005886">
    <property type="term" value="C:plasma membrane"/>
    <property type="evidence" value="ECO:0007669"/>
    <property type="project" value="TreeGrafter"/>
</dbReference>
<gene>
    <name evidence="7" type="ORF">A19Y_8027</name>
</gene>
<evidence type="ECO:0000313" key="8">
    <source>
        <dbReference type="Proteomes" id="UP000027395"/>
    </source>
</evidence>
<keyword evidence="7" id="KW-0614">Plasmid</keyword>
<accession>A0A073CAI4</accession>
<dbReference type="Pfam" id="PF00501">
    <property type="entry name" value="AMP-binding"/>
    <property type="match status" value="1"/>
</dbReference>
<dbReference type="HOGENOM" id="CLU_000022_23_7_3"/>
<dbReference type="InterPro" id="IPR045851">
    <property type="entry name" value="AMP-bd_C_sf"/>
</dbReference>
<keyword evidence="8" id="KW-1185">Reference proteome</keyword>
<dbReference type="InterPro" id="IPR040097">
    <property type="entry name" value="FAAL/FAAC"/>
</dbReference>
<dbReference type="PANTHER" id="PTHR22754">
    <property type="entry name" value="DISCO-INTERACTING PROTEIN 2 DIP2 -RELATED"/>
    <property type="match status" value="1"/>
</dbReference>
<dbReference type="GO" id="GO:0016874">
    <property type="term" value="F:ligase activity"/>
    <property type="evidence" value="ECO:0007669"/>
    <property type="project" value="UniProtKB-KW"/>
</dbReference>
<dbReference type="Proteomes" id="UP000027395">
    <property type="component" value="Plasmid pPA79"/>
</dbReference>
<reference evidence="7 8" key="1">
    <citation type="journal article" date="2014" name="Appl. Environ. Microbiol.">
        <title>Elucidation of insertion elements encoded on plasmids and in vitro construction of shuttle vectors from the toxic cyanobacterium Planktothrix.</title>
        <authorList>
            <person name="Christiansen G."/>
            <person name="Goesmann A."/>
            <person name="Kurmayer R."/>
        </authorList>
    </citation>
    <scope>NUCLEOTIDE SEQUENCE [LARGE SCALE GENOMIC DNA]</scope>
    <source>
        <strain evidence="7 8">NIVA-CYA 126/8</strain>
        <plasmid evidence="7">pPA79</plasmid>
    </source>
</reference>
<dbReference type="EMBL" id="CM002808">
    <property type="protein sequence ID" value="KEI65131.1"/>
    <property type="molecule type" value="Genomic_DNA"/>
</dbReference>
<name>A0A073CAI4_PLAA1</name>
<dbReference type="InterPro" id="IPR025110">
    <property type="entry name" value="AMP-bd_C"/>
</dbReference>
<dbReference type="RefSeq" id="WP_042158688.1">
    <property type="nucleotide sequence ID" value="NZ_CM002808.1"/>
</dbReference>
<keyword evidence="7" id="KW-0413">Isomerase</keyword>
<dbReference type="PROSITE" id="PS00455">
    <property type="entry name" value="AMP_BINDING"/>
    <property type="match status" value="1"/>
</dbReference>
<dbReference type="Pfam" id="PF23024">
    <property type="entry name" value="AMP-dom_DIP2-like"/>
    <property type="match status" value="1"/>
</dbReference>
<dbReference type="GO" id="GO:0047462">
    <property type="term" value="F:phenylalanine racemase (ATP-hydrolyzing) activity"/>
    <property type="evidence" value="ECO:0007669"/>
    <property type="project" value="UniProtKB-EC"/>
</dbReference>
<dbReference type="InterPro" id="IPR000873">
    <property type="entry name" value="AMP-dep_synth/lig_dom"/>
</dbReference>
<organism evidence="7 8">
    <name type="scientific">Planktothrix agardhii (strain NIVA-CYA 126/8)</name>
    <dbReference type="NCBI Taxonomy" id="388467"/>
    <lineage>
        <taxon>Bacteria</taxon>
        <taxon>Bacillati</taxon>
        <taxon>Cyanobacteriota</taxon>
        <taxon>Cyanophyceae</taxon>
        <taxon>Oscillatoriophycideae</taxon>
        <taxon>Oscillatoriales</taxon>
        <taxon>Microcoleaceae</taxon>
        <taxon>Planktothrix</taxon>
    </lineage>
</organism>
<dbReference type="GO" id="GO:0006633">
    <property type="term" value="P:fatty acid biosynthetic process"/>
    <property type="evidence" value="ECO:0007669"/>
    <property type="project" value="TreeGrafter"/>
</dbReference>
<dbReference type="PATRIC" id="fig|388467.6.peg.4833"/>
<keyword evidence="3" id="KW-0276">Fatty acid metabolism</keyword>
<evidence type="ECO:0000256" key="2">
    <source>
        <dbReference type="ARBA" id="ARBA00022598"/>
    </source>
</evidence>
<dbReference type="PANTHER" id="PTHR22754:SF32">
    <property type="entry name" value="DISCO-INTERACTING PROTEIN 2"/>
    <property type="match status" value="1"/>
</dbReference>
<comment type="similarity">
    <text evidence="1">Belongs to the ATP-dependent AMP-binding enzyme family.</text>
</comment>
<keyword evidence="4" id="KW-0443">Lipid metabolism</keyword>
<keyword evidence="2" id="KW-0436">Ligase</keyword>
<protein>
    <submittedName>
        <fullName evidence="7">Putative acyl-CoA synthase</fullName>
        <ecNumber evidence="7">5.1.1.11</ecNumber>
    </submittedName>
</protein>
<evidence type="ECO:0000259" key="6">
    <source>
        <dbReference type="Pfam" id="PF23024"/>
    </source>
</evidence>
<dbReference type="GO" id="GO:0071766">
    <property type="term" value="P:Actinobacterium-type cell wall biogenesis"/>
    <property type="evidence" value="ECO:0007669"/>
    <property type="project" value="UniProtKB-ARBA"/>
</dbReference>
<dbReference type="EC" id="5.1.1.11" evidence="7"/>
<geneLocation type="plasmid" evidence="7 8">
    <name>pPA79</name>
</geneLocation>
<dbReference type="SUPFAM" id="SSF56801">
    <property type="entry name" value="Acetyl-CoA synthetase-like"/>
    <property type="match status" value="1"/>
</dbReference>
<evidence type="ECO:0000313" key="7">
    <source>
        <dbReference type="EMBL" id="KEI65131.1"/>
    </source>
</evidence>
<dbReference type="CDD" id="cd05931">
    <property type="entry name" value="FAAL"/>
    <property type="match status" value="1"/>
</dbReference>
<evidence type="ECO:0000256" key="4">
    <source>
        <dbReference type="ARBA" id="ARBA00023098"/>
    </source>
</evidence>
<dbReference type="AlphaFoldDB" id="A0A073CAI4"/>
<dbReference type="Gene3D" id="3.30.300.30">
    <property type="match status" value="1"/>
</dbReference>
<dbReference type="GO" id="GO:0070566">
    <property type="term" value="F:adenylyltransferase activity"/>
    <property type="evidence" value="ECO:0007669"/>
    <property type="project" value="TreeGrafter"/>
</dbReference>
<evidence type="ECO:0000256" key="1">
    <source>
        <dbReference type="ARBA" id="ARBA00006432"/>
    </source>
</evidence>
<evidence type="ECO:0000256" key="3">
    <source>
        <dbReference type="ARBA" id="ARBA00022832"/>
    </source>
</evidence>
<proteinExistence type="inferred from homology"/>
<feature type="domain" description="AMP-dependent synthetase/ligase" evidence="5">
    <location>
        <begin position="13"/>
        <end position="412"/>
    </location>
</feature>
<dbReference type="Gene3D" id="3.40.50.12780">
    <property type="entry name" value="N-terminal domain of ligase-like"/>
    <property type="match status" value="1"/>
</dbReference>
<dbReference type="InterPro" id="IPR020845">
    <property type="entry name" value="AMP-binding_CS"/>
</dbReference>